<keyword evidence="2" id="KW-1185">Reference proteome</keyword>
<dbReference type="Proteomes" id="UP000184440">
    <property type="component" value="Unassembled WGS sequence"/>
</dbReference>
<evidence type="ECO:0000313" key="2">
    <source>
        <dbReference type="Proteomes" id="UP000184440"/>
    </source>
</evidence>
<evidence type="ECO:0000313" key="1">
    <source>
        <dbReference type="EMBL" id="SHN48203.1"/>
    </source>
</evidence>
<dbReference type="AlphaFoldDB" id="A0A1M7RPF6"/>
<dbReference type="OrthoDB" id="7055905at2"/>
<dbReference type="EMBL" id="FRCS01000036">
    <property type="protein sequence ID" value="SHN48203.1"/>
    <property type="molecule type" value="Genomic_DNA"/>
</dbReference>
<gene>
    <name evidence="1" type="ORF">SAMN05443668_13621</name>
</gene>
<protein>
    <submittedName>
        <fullName evidence="1">Uncharacterized protein</fullName>
    </submittedName>
</protein>
<organism evidence="1 2">
    <name type="scientific">Cryptosporangium aurantiacum</name>
    <dbReference type="NCBI Taxonomy" id="134849"/>
    <lineage>
        <taxon>Bacteria</taxon>
        <taxon>Bacillati</taxon>
        <taxon>Actinomycetota</taxon>
        <taxon>Actinomycetes</taxon>
        <taxon>Cryptosporangiales</taxon>
        <taxon>Cryptosporangiaceae</taxon>
        <taxon>Cryptosporangium</taxon>
    </lineage>
</organism>
<reference evidence="1 2" key="1">
    <citation type="submission" date="2016-11" db="EMBL/GenBank/DDBJ databases">
        <authorList>
            <person name="Jaros S."/>
            <person name="Januszkiewicz K."/>
            <person name="Wedrychowicz H."/>
        </authorList>
    </citation>
    <scope>NUCLEOTIDE SEQUENCE [LARGE SCALE GENOMIC DNA]</scope>
    <source>
        <strain evidence="1 2">DSM 46144</strain>
    </source>
</reference>
<accession>A0A1M7RPF6</accession>
<dbReference type="STRING" id="134849.SAMN05443668_13621"/>
<sequence>MTGPSGSSSSRPPGGWSAADAIAADVWPPILGIDPGSVETGVCLRAGAGTGSAVLAVTIGRHRHESEADDEPAGAARYAARVIATARGLVTAAAARLEAIATDRGEPVPAVRVAVEAMTPPGGTETRRPRPGRAGPRVSVAEAADVARAAVVLGAVAAAWPGVLVVPPRGHDAGDLTDYPATLVGSTPTGWPRGASRRSHQRSAWLLTGWAHLAGDLITPATVEIDPPPPVDDLAALAESARRRAAARARTGRADTHSSPRADVLDLAGWGDAVFALWSAALGDVPPLPSERPATATDVARLVELARAARDRIGPPPADPHAPPDVDDLAVRLFGRWALAAGWPPELTAQWQRWLSGELAARDAR</sequence>
<dbReference type="RefSeq" id="WP_073266773.1">
    <property type="nucleotide sequence ID" value="NZ_FRCS01000036.1"/>
</dbReference>
<proteinExistence type="predicted"/>
<name>A0A1M7RPF6_9ACTN</name>